<dbReference type="EMBL" id="CAJVAX010000017">
    <property type="protein sequence ID" value="CAG7643437.1"/>
    <property type="molecule type" value="Genomic_DNA"/>
</dbReference>
<sequence>MTRGRTQIWGAVNAAACSPLRPKERTLCSTVSTGELAYERAVGRAAETLSVRRGVRGWGRGGRGHADHHGAGPGLGRGGDCDATGAWLH</sequence>
<comment type="caution">
    <text evidence="2">The sequence shown here is derived from an EMBL/GenBank/DDBJ whole genome shotgun (WGS) entry which is preliminary data.</text>
</comment>
<name>A0A9W4MAA0_9ACTN</name>
<keyword evidence="3" id="KW-1185">Reference proteome</keyword>
<protein>
    <submittedName>
        <fullName evidence="2">Uncharacterized protein</fullName>
    </submittedName>
</protein>
<feature type="region of interest" description="Disordered" evidence="1">
    <location>
        <begin position="55"/>
        <end position="89"/>
    </location>
</feature>
<reference evidence="2" key="1">
    <citation type="submission" date="2021-06" db="EMBL/GenBank/DDBJ databases">
        <authorList>
            <person name="Arsene-Ploetze F."/>
        </authorList>
    </citation>
    <scope>NUCLEOTIDE SEQUENCE</scope>
    <source>
        <strain evidence="2">SBRY1</strain>
    </source>
</reference>
<evidence type="ECO:0000313" key="3">
    <source>
        <dbReference type="Proteomes" id="UP001153328"/>
    </source>
</evidence>
<accession>A0A9W4MAA0</accession>
<dbReference type="Proteomes" id="UP001153328">
    <property type="component" value="Unassembled WGS sequence"/>
</dbReference>
<dbReference type="AlphaFoldDB" id="A0A9W4MAA0"/>
<evidence type="ECO:0000313" key="2">
    <source>
        <dbReference type="EMBL" id="CAG7643437.1"/>
    </source>
</evidence>
<gene>
    <name evidence="2" type="ORF">SBRY_30811</name>
</gene>
<proteinExistence type="predicted"/>
<organism evidence="2 3">
    <name type="scientific">Actinacidiphila bryophytorum</name>
    <dbReference type="NCBI Taxonomy" id="1436133"/>
    <lineage>
        <taxon>Bacteria</taxon>
        <taxon>Bacillati</taxon>
        <taxon>Actinomycetota</taxon>
        <taxon>Actinomycetes</taxon>
        <taxon>Kitasatosporales</taxon>
        <taxon>Streptomycetaceae</taxon>
        <taxon>Actinacidiphila</taxon>
    </lineage>
</organism>
<evidence type="ECO:0000256" key="1">
    <source>
        <dbReference type="SAM" id="MobiDB-lite"/>
    </source>
</evidence>